<dbReference type="Gene3D" id="3.30.565.10">
    <property type="entry name" value="Histidine kinase-like ATPase, C-terminal domain"/>
    <property type="match status" value="1"/>
</dbReference>
<comment type="catalytic activity">
    <reaction evidence="1">
        <text>ATP + protein L-histidine = ADP + protein N-phospho-L-histidine.</text>
        <dbReference type="EC" id="2.7.13.3"/>
    </reaction>
</comment>
<dbReference type="InterPro" id="IPR036890">
    <property type="entry name" value="HATPase_C_sf"/>
</dbReference>
<name>A0ABT9SF92_9BURK</name>
<evidence type="ECO:0000256" key="7">
    <source>
        <dbReference type="ARBA" id="ARBA00023012"/>
    </source>
</evidence>
<evidence type="ECO:0000313" key="9">
    <source>
        <dbReference type="EMBL" id="MDP9903039.1"/>
    </source>
</evidence>
<keyword evidence="5 9" id="KW-0418">Kinase</keyword>
<protein>
    <recommendedName>
        <fullName evidence="2">histidine kinase</fullName>
        <ecNumber evidence="2">2.7.13.3</ecNumber>
    </recommendedName>
</protein>
<dbReference type="EC" id="2.7.13.3" evidence="2"/>
<dbReference type="Pfam" id="PF00512">
    <property type="entry name" value="HisKA"/>
    <property type="match status" value="1"/>
</dbReference>
<keyword evidence="6" id="KW-0067">ATP-binding</keyword>
<reference evidence="9 10" key="1">
    <citation type="submission" date="2023-07" db="EMBL/GenBank/DDBJ databases">
        <title>Sorghum-associated microbial communities from plants grown in Nebraska, USA.</title>
        <authorList>
            <person name="Schachtman D."/>
        </authorList>
    </citation>
    <scope>NUCLEOTIDE SEQUENCE [LARGE SCALE GENOMIC DNA]</scope>
    <source>
        <strain evidence="9 10">DS1607</strain>
    </source>
</reference>
<dbReference type="SUPFAM" id="SSF47384">
    <property type="entry name" value="Homodimeric domain of signal transducing histidine kinase"/>
    <property type="match status" value="1"/>
</dbReference>
<dbReference type="InterPro" id="IPR005467">
    <property type="entry name" value="His_kinase_dom"/>
</dbReference>
<evidence type="ECO:0000256" key="5">
    <source>
        <dbReference type="ARBA" id="ARBA00022777"/>
    </source>
</evidence>
<dbReference type="PANTHER" id="PTHR42878">
    <property type="entry name" value="TWO-COMPONENT HISTIDINE KINASE"/>
    <property type="match status" value="1"/>
</dbReference>
<dbReference type="EMBL" id="JAUSRO010000030">
    <property type="protein sequence ID" value="MDP9903039.1"/>
    <property type="molecule type" value="Genomic_DNA"/>
</dbReference>
<dbReference type="InterPro" id="IPR025751">
    <property type="entry name" value="RsbRD_N_dom"/>
</dbReference>
<dbReference type="Pfam" id="PF02518">
    <property type="entry name" value="HATPase_c"/>
    <property type="match status" value="1"/>
</dbReference>
<keyword evidence="10" id="KW-1185">Reference proteome</keyword>
<dbReference type="PROSITE" id="PS50109">
    <property type="entry name" value="HIS_KIN"/>
    <property type="match status" value="1"/>
</dbReference>
<dbReference type="PANTHER" id="PTHR42878:SF7">
    <property type="entry name" value="SENSOR HISTIDINE KINASE GLRK"/>
    <property type="match status" value="1"/>
</dbReference>
<evidence type="ECO:0000256" key="3">
    <source>
        <dbReference type="ARBA" id="ARBA00022679"/>
    </source>
</evidence>
<dbReference type="Gene3D" id="1.10.287.130">
    <property type="match status" value="1"/>
</dbReference>
<dbReference type="RefSeq" id="WP_307692763.1">
    <property type="nucleotide sequence ID" value="NZ_JAUSRO010000030.1"/>
</dbReference>
<gene>
    <name evidence="9" type="ORF">J2W36_005320</name>
</gene>
<evidence type="ECO:0000259" key="8">
    <source>
        <dbReference type="PROSITE" id="PS50109"/>
    </source>
</evidence>
<dbReference type="SUPFAM" id="SSF55874">
    <property type="entry name" value="ATPase domain of HSP90 chaperone/DNA topoisomerase II/histidine kinase"/>
    <property type="match status" value="1"/>
</dbReference>
<dbReference type="InterPro" id="IPR050351">
    <property type="entry name" value="BphY/WalK/GraS-like"/>
</dbReference>
<keyword evidence="7" id="KW-0902">Two-component regulatory system</keyword>
<feature type="domain" description="Histidine kinase" evidence="8">
    <location>
        <begin position="160"/>
        <end position="372"/>
    </location>
</feature>
<dbReference type="GO" id="GO:0016301">
    <property type="term" value="F:kinase activity"/>
    <property type="evidence" value="ECO:0007669"/>
    <property type="project" value="UniProtKB-KW"/>
</dbReference>
<keyword evidence="4" id="KW-0547">Nucleotide-binding</keyword>
<evidence type="ECO:0000256" key="6">
    <source>
        <dbReference type="ARBA" id="ARBA00022840"/>
    </source>
</evidence>
<evidence type="ECO:0000256" key="4">
    <source>
        <dbReference type="ARBA" id="ARBA00022741"/>
    </source>
</evidence>
<comment type="caution">
    <text evidence="9">The sequence shown here is derived from an EMBL/GenBank/DDBJ whole genome shotgun (WGS) entry which is preliminary data.</text>
</comment>
<dbReference type="SMART" id="SM00388">
    <property type="entry name" value="HisKA"/>
    <property type="match status" value="1"/>
</dbReference>
<dbReference type="Proteomes" id="UP001226867">
    <property type="component" value="Unassembled WGS sequence"/>
</dbReference>
<evidence type="ECO:0000313" key="10">
    <source>
        <dbReference type="Proteomes" id="UP001226867"/>
    </source>
</evidence>
<keyword evidence="3" id="KW-0808">Transferase</keyword>
<dbReference type="SMART" id="SM00387">
    <property type="entry name" value="HATPase_c"/>
    <property type="match status" value="1"/>
</dbReference>
<sequence>MQLANFLESAREDILDATVDFARTIPVLSKLDTKALRDHLPELLKVISADLRTPETRAESIQKSLGDAPPADVPTSAQTHGLLRAQLGLSVEQVVAEYRALRSSVLRLWTDSFPADDYPTGKAAANDILRFNEAIDQAVAESVEFYESERERWRHIFLAVLGRDLRGPLDAISLTVELMRKEAGGDSKRTAMLARGVKRLASLLDSLLEYSRSSLGVGMILARSHTDLGAACADELELLRAANPKAHIDYQVTGDTQGEFDASRVREALGNLVSNAVKHSDPSQPTVVCVQGDDQHVRISVDNAGEIPIEEIDMLFEPLYRRSTPSSEGAQHTHLGLGLFITRQIARAHDGEATGTCVANHVCFTIELPKAPGLPLSAPVSST</sequence>
<dbReference type="InterPro" id="IPR036097">
    <property type="entry name" value="HisK_dim/P_sf"/>
</dbReference>
<dbReference type="CDD" id="cd00082">
    <property type="entry name" value="HisKA"/>
    <property type="match status" value="1"/>
</dbReference>
<dbReference type="InterPro" id="IPR003661">
    <property type="entry name" value="HisK_dim/P_dom"/>
</dbReference>
<dbReference type="Pfam" id="PF14361">
    <property type="entry name" value="RsbRD_N"/>
    <property type="match status" value="1"/>
</dbReference>
<dbReference type="InterPro" id="IPR003594">
    <property type="entry name" value="HATPase_dom"/>
</dbReference>
<accession>A0ABT9SF92</accession>
<organism evidence="9 10">
    <name type="scientific">Variovorax ginsengisoli</name>
    <dbReference type="NCBI Taxonomy" id="363844"/>
    <lineage>
        <taxon>Bacteria</taxon>
        <taxon>Pseudomonadati</taxon>
        <taxon>Pseudomonadota</taxon>
        <taxon>Betaproteobacteria</taxon>
        <taxon>Burkholderiales</taxon>
        <taxon>Comamonadaceae</taxon>
        <taxon>Variovorax</taxon>
    </lineage>
</organism>
<evidence type="ECO:0000256" key="1">
    <source>
        <dbReference type="ARBA" id="ARBA00000085"/>
    </source>
</evidence>
<proteinExistence type="predicted"/>
<evidence type="ECO:0000256" key="2">
    <source>
        <dbReference type="ARBA" id="ARBA00012438"/>
    </source>
</evidence>